<protein>
    <submittedName>
        <fullName evidence="1">Uncharacterized protein</fullName>
    </submittedName>
</protein>
<dbReference type="HOGENOM" id="CLU_2968674_0_0_4"/>
<gene>
    <name evidence="1" type="ordered locus">CAP2UW1_2147</name>
</gene>
<reference evidence="1" key="1">
    <citation type="submission" date="2009-08" db="EMBL/GenBank/DDBJ databases">
        <authorList>
            <consortium name="US DOE Joint Genome Institute"/>
            <person name="Lucas S."/>
            <person name="Copeland A."/>
            <person name="Lapidus A."/>
            <person name="Glavina del Rio T."/>
            <person name="Dalin E."/>
            <person name="Tice H."/>
            <person name="Bruce D."/>
            <person name="Barry K."/>
            <person name="Pitluck S."/>
            <person name="Lowry S."/>
            <person name="Larimer F."/>
            <person name="Land M."/>
            <person name="Hauser L."/>
            <person name="Kyrpides N."/>
            <person name="Ivanova N."/>
            <person name="McMahon K.D."/>
            <person name="Hugenholtz P."/>
        </authorList>
    </citation>
    <scope>NUCLEOTIDE SEQUENCE</scope>
    <source>
        <strain evidence="1">UW-1</strain>
    </source>
</reference>
<name>C7RNV9_ACCRE</name>
<sequence length="58" mass="6905">MPSRDPSFFDRLQTMFNLLIGVTDTHALPHAFREPAPWEIDPDGFQRPAVWRRRRQAR</sequence>
<organism evidence="1">
    <name type="scientific">Accumulibacter regalis</name>
    <dbReference type="NCBI Taxonomy" id="522306"/>
    <lineage>
        <taxon>Bacteria</taxon>
        <taxon>Pseudomonadati</taxon>
        <taxon>Pseudomonadota</taxon>
        <taxon>Betaproteobacteria</taxon>
        <taxon>Candidatus Accumulibacter</taxon>
    </lineage>
</organism>
<dbReference type="KEGG" id="app:CAP2UW1_2147"/>
<accession>C7RNV9</accession>
<reference evidence="1" key="2">
    <citation type="submission" date="2009-09" db="EMBL/GenBank/DDBJ databases">
        <title>Complete sequence of chromosome of Candidatus Accumulibacter phosphatis clade IIA str. UW-1.</title>
        <authorList>
            <consortium name="US DOE Joint Genome Institute"/>
            <person name="Martin H.G."/>
            <person name="Ivanova N."/>
            <person name="Kunin V."/>
            <person name="Warnecke F."/>
            <person name="Barry K."/>
            <person name="He S."/>
            <person name="Salamov A."/>
            <person name="Szeto E."/>
            <person name="Dalin E."/>
            <person name="Pangilinan J.L."/>
            <person name="Lapidus A."/>
            <person name="Lowry S."/>
            <person name="Kyrpides N.C."/>
            <person name="McMahon K.D."/>
            <person name="Hugenholtz P."/>
        </authorList>
    </citation>
    <scope>NUCLEOTIDE SEQUENCE [LARGE SCALE GENOMIC DNA]</scope>
    <source>
        <strain evidence="1">UW-1</strain>
    </source>
</reference>
<evidence type="ECO:0000313" key="1">
    <source>
        <dbReference type="EMBL" id="ACV35441.1"/>
    </source>
</evidence>
<dbReference type="AlphaFoldDB" id="C7RNV9"/>
<proteinExistence type="predicted"/>
<dbReference type="EMBL" id="CP001715">
    <property type="protein sequence ID" value="ACV35441.1"/>
    <property type="molecule type" value="Genomic_DNA"/>
</dbReference>